<protein>
    <submittedName>
        <fullName evidence="2">Uncharacterized protein</fullName>
    </submittedName>
</protein>
<accession>A0A1I2S564</accession>
<keyword evidence="1" id="KW-0472">Membrane</keyword>
<dbReference type="EMBL" id="FOOY01000010">
    <property type="protein sequence ID" value="SFG45141.1"/>
    <property type="molecule type" value="Genomic_DNA"/>
</dbReference>
<keyword evidence="3" id="KW-1185">Reference proteome</keyword>
<sequence length="525" mass="60386">MDDFSTTKTLGEQSDHPILHNRSSRLLLCTVLLGVLANWFFFDQLPGISIPLFVFAFYSVFLWNTRSIVTVRRDFSGFLLIPISLLSLTYLIFSNMVFYALNLMAIPILIVMQTTLAAGRSKSAWHSVKFIGDVFLGFFYRPFAFLFLPFRLIAKRLSKGLSMGKSSTLTRVLLGVLIAIPLVVIVVTLLASADEVFSYFLGAIPELLEAINFDEFVPRFIFATVIALCSFSYIWSLITKRRPLTTFREPEDYVNLANSIDHVVAATILSIINAIYVFFTLIQFSYLFGGFSLDLPQQFTYAEYARRGFFELILVTLINFSILLALIYWTKKVGKVMDRTIQVLESLLVGCTLIMLGSAFIRMYLYEQMYGFTYLRVLTHAFMILLFVLFIFTLCRIWNVRIELFKYYLLTAITAFVLVNYFNSDVLITKWNMARYEQTGKIDVGYLSSLSDGAIPQLTGLLQAEDEAVRAKTENYLFERKKELNDERSWQSFNLSRLHAKKVLANFELRHNKAYDYHTPDLPND</sequence>
<dbReference type="InterPro" id="IPR025291">
    <property type="entry name" value="DUF4153"/>
</dbReference>
<organism evidence="2 3">
    <name type="scientific">Sporolactobacillus nakayamae</name>
    <dbReference type="NCBI Taxonomy" id="269670"/>
    <lineage>
        <taxon>Bacteria</taxon>
        <taxon>Bacillati</taxon>
        <taxon>Bacillota</taxon>
        <taxon>Bacilli</taxon>
        <taxon>Bacillales</taxon>
        <taxon>Sporolactobacillaceae</taxon>
        <taxon>Sporolactobacillus</taxon>
    </lineage>
</organism>
<reference evidence="3" key="1">
    <citation type="submission" date="2016-10" db="EMBL/GenBank/DDBJ databases">
        <authorList>
            <person name="Varghese N."/>
            <person name="Submissions S."/>
        </authorList>
    </citation>
    <scope>NUCLEOTIDE SEQUENCE [LARGE SCALE GENOMIC DNA]</scope>
    <source>
        <strain evidence="3">ATCC 700379</strain>
    </source>
</reference>
<feature type="transmembrane region" description="Helical" evidence="1">
    <location>
        <begin position="216"/>
        <end position="238"/>
    </location>
</feature>
<evidence type="ECO:0000313" key="3">
    <source>
        <dbReference type="Proteomes" id="UP000198752"/>
    </source>
</evidence>
<keyword evidence="1" id="KW-0812">Transmembrane</keyword>
<feature type="transmembrane region" description="Helical" evidence="1">
    <location>
        <begin position="130"/>
        <end position="150"/>
    </location>
</feature>
<dbReference type="STRING" id="269670.SAMN02982927_01782"/>
<proteinExistence type="predicted"/>
<feature type="transmembrane region" description="Helical" evidence="1">
    <location>
        <begin position="263"/>
        <end position="288"/>
    </location>
</feature>
<dbReference type="Pfam" id="PF13687">
    <property type="entry name" value="DUF4153"/>
    <property type="match status" value="1"/>
</dbReference>
<feature type="transmembrane region" description="Helical" evidence="1">
    <location>
        <begin position="405"/>
        <end position="422"/>
    </location>
</feature>
<evidence type="ECO:0000313" key="2">
    <source>
        <dbReference type="EMBL" id="SFG45141.1"/>
    </source>
</evidence>
<gene>
    <name evidence="2" type="ORF">SAMN02982927_01782</name>
</gene>
<keyword evidence="1" id="KW-1133">Transmembrane helix</keyword>
<feature type="transmembrane region" description="Helical" evidence="1">
    <location>
        <begin position="341"/>
        <end position="365"/>
    </location>
</feature>
<evidence type="ECO:0000256" key="1">
    <source>
        <dbReference type="SAM" id="Phobius"/>
    </source>
</evidence>
<feature type="transmembrane region" description="Helical" evidence="1">
    <location>
        <begin position="308"/>
        <end position="329"/>
    </location>
</feature>
<feature type="transmembrane region" description="Helical" evidence="1">
    <location>
        <begin position="171"/>
        <end position="191"/>
    </location>
</feature>
<name>A0A1I2S564_9BACL</name>
<dbReference type="RefSeq" id="WP_093672110.1">
    <property type="nucleotide sequence ID" value="NZ_FOOY01000010.1"/>
</dbReference>
<feature type="transmembrane region" description="Helical" evidence="1">
    <location>
        <begin position="48"/>
        <end position="65"/>
    </location>
</feature>
<feature type="transmembrane region" description="Helical" evidence="1">
    <location>
        <begin position="377"/>
        <end position="398"/>
    </location>
</feature>
<dbReference type="Proteomes" id="UP000198752">
    <property type="component" value="Unassembled WGS sequence"/>
</dbReference>
<dbReference type="OrthoDB" id="9767931at2"/>
<dbReference type="AlphaFoldDB" id="A0A1I2S564"/>
<feature type="transmembrane region" description="Helical" evidence="1">
    <location>
        <begin position="77"/>
        <end position="110"/>
    </location>
</feature>